<proteinExistence type="predicted"/>
<dbReference type="EMBL" id="BJXA01000015">
    <property type="protein sequence ID" value="GEM38417.1"/>
    <property type="molecule type" value="Genomic_DNA"/>
</dbReference>
<evidence type="ECO:0000313" key="3">
    <source>
        <dbReference type="Proteomes" id="UP000321424"/>
    </source>
</evidence>
<keyword evidence="3" id="KW-1185">Reference proteome</keyword>
<reference evidence="2 3" key="1">
    <citation type="submission" date="2019-07" db="EMBL/GenBank/DDBJ databases">
        <title>Whole genome shotgun sequence of Nocardia ninae NBRC 108245.</title>
        <authorList>
            <person name="Hosoyama A."/>
            <person name="Uohara A."/>
            <person name="Ohji S."/>
            <person name="Ichikawa N."/>
        </authorList>
    </citation>
    <scope>NUCLEOTIDE SEQUENCE [LARGE SCALE GENOMIC DNA]</scope>
    <source>
        <strain evidence="2 3">NBRC 108245</strain>
    </source>
</reference>
<accession>A0A511ME53</accession>
<gene>
    <name evidence="2" type="ORF">NN4_29360</name>
</gene>
<name>A0A511ME53_9NOCA</name>
<evidence type="ECO:0000313" key="2">
    <source>
        <dbReference type="EMBL" id="GEM38417.1"/>
    </source>
</evidence>
<dbReference type="Proteomes" id="UP000321424">
    <property type="component" value="Unassembled WGS sequence"/>
</dbReference>
<comment type="caution">
    <text evidence="2">The sequence shown here is derived from an EMBL/GenBank/DDBJ whole genome shotgun (WGS) entry which is preliminary data.</text>
</comment>
<organism evidence="2 3">
    <name type="scientific">Nocardia ninae NBRC 108245</name>
    <dbReference type="NCBI Taxonomy" id="1210091"/>
    <lineage>
        <taxon>Bacteria</taxon>
        <taxon>Bacillati</taxon>
        <taxon>Actinomycetota</taxon>
        <taxon>Actinomycetes</taxon>
        <taxon>Mycobacteriales</taxon>
        <taxon>Nocardiaceae</taxon>
        <taxon>Nocardia</taxon>
    </lineage>
</organism>
<dbReference type="OrthoDB" id="5501404at2"/>
<dbReference type="AlphaFoldDB" id="A0A511ME53"/>
<protein>
    <submittedName>
        <fullName evidence="2">Uncharacterized protein</fullName>
    </submittedName>
</protein>
<sequence>MTLAHTVAAHSNPKRPSFAEVTTMRSDSYTESRGATEDYVSPFSGLSPFGEAVDEAVEQSTAEFDESPFESYSFTESPFGESAYSAADEQSQLATEFLEALHDEEFTEALEQLLDEGAARALADAQQWSMTPSEAECRESLQEWIAPLITEWERTIDNFAGGLENADLHGLAEQELDELLDSLETPGALGSEVFENFLGKIVRKVKSVIKQKVRQAIGFVKNPVKGVIGIAKSGLKTIKSGLQTIGKHLIGPLLARLKKIGLSLLKGVVAKLLNPLTRILPAEIRPLVPILAKRLGIGEAADEAADEADEGADEFGTAAEMSEAFDQQLFAMFSAEESGEADEAAADEYDEEVDAEEPEHNTVAELDDARARLAAQLSAYTRAEEPIAEIEQFIPAVLAIRPLLKLGLKVTGARAKLVNLIAQPLAKLIKGMVGPDAARTIGKIAGQDPSVMIARAVVGVGFTALGLETAGQEEDTIPGEALASAVEATVTRVLDELPDEAFTDPLQVSAAVQRAFAESAAAYLPDRLLRADLPERETSEEGGFWVMMPRSTKPRYRFRKYTRVFAMPIPRQVARAVRWNDGGTLETYLLDRGVDRWPVHAEIDLYETLPGTMLGHLTRDETLPAAEHPGADEFQPLTAEAAGLLLREPALGRRRKVGTAPGAYRPVPGQRYFRVRVAKLPARKARRPRRLTTVRWDPASKRLGIVVKLSERRARGLQARLQRAAPAGQRDLPAVLSALREIFLPRLQYRIARRLLKAQMVTDPAAAAKLAGELTAATSTGLATYLAQRGAQFAAAVADPADGVTLAVTFTGVQADSAQLPAPEVVATPGLK</sequence>
<feature type="region of interest" description="Disordered" evidence="1">
    <location>
        <begin position="1"/>
        <end position="37"/>
    </location>
</feature>
<evidence type="ECO:0000256" key="1">
    <source>
        <dbReference type="SAM" id="MobiDB-lite"/>
    </source>
</evidence>